<dbReference type="RefSeq" id="WP_011809787.1">
    <property type="nucleotide sequence ID" value="NC_008786.1"/>
</dbReference>
<protein>
    <recommendedName>
        <fullName evidence="3">SMP-30/Gluconolactonase/LRE-like region domain-containing protein</fullName>
    </recommendedName>
</protein>
<dbReference type="eggNOG" id="COG3386">
    <property type="taxonomic scope" value="Bacteria"/>
</dbReference>
<evidence type="ECO:0000313" key="2">
    <source>
        <dbReference type="Proteomes" id="UP000000374"/>
    </source>
</evidence>
<dbReference type="AlphaFoldDB" id="A1WJH4"/>
<dbReference type="STRING" id="391735.Veis_2030"/>
<evidence type="ECO:0000313" key="1">
    <source>
        <dbReference type="EMBL" id="ABM57781.1"/>
    </source>
</evidence>
<accession>A1WJH4</accession>
<reference evidence="2" key="1">
    <citation type="submission" date="2006-12" db="EMBL/GenBank/DDBJ databases">
        <title>Complete sequence of chromosome 1 of Verminephrobacter eiseniae EF01-2.</title>
        <authorList>
            <person name="Copeland A."/>
            <person name="Lucas S."/>
            <person name="Lapidus A."/>
            <person name="Barry K."/>
            <person name="Detter J.C."/>
            <person name="Glavina del Rio T."/>
            <person name="Dalin E."/>
            <person name="Tice H."/>
            <person name="Pitluck S."/>
            <person name="Chertkov O."/>
            <person name="Brettin T."/>
            <person name="Bruce D."/>
            <person name="Han C."/>
            <person name="Tapia R."/>
            <person name="Gilna P."/>
            <person name="Schmutz J."/>
            <person name="Larimer F."/>
            <person name="Land M."/>
            <person name="Hauser L."/>
            <person name="Kyrpides N."/>
            <person name="Kim E."/>
            <person name="Stahl D."/>
            <person name="Richardson P."/>
        </authorList>
    </citation>
    <scope>NUCLEOTIDE SEQUENCE [LARGE SCALE GENOMIC DNA]</scope>
    <source>
        <strain evidence="2">EF01-2</strain>
    </source>
</reference>
<dbReference type="Proteomes" id="UP000000374">
    <property type="component" value="Chromosome"/>
</dbReference>
<dbReference type="HOGENOM" id="CLU_2332831_0_0_4"/>
<dbReference type="Gene3D" id="2.120.10.30">
    <property type="entry name" value="TolB, C-terminal domain"/>
    <property type="match status" value="1"/>
</dbReference>
<dbReference type="KEGG" id="vei:Veis_2030"/>
<evidence type="ECO:0008006" key="3">
    <source>
        <dbReference type="Google" id="ProtNLM"/>
    </source>
</evidence>
<dbReference type="GeneID" id="76463647"/>
<dbReference type="InterPro" id="IPR011042">
    <property type="entry name" value="6-blade_b-propeller_TolB-like"/>
</dbReference>
<keyword evidence="2" id="KW-1185">Reference proteome</keyword>
<name>A1WJH4_VEREI</name>
<sequence>MSFLYSALDARFHRLVLPNAELECLYEGGRWLEGPLWLPDSGQLLFSDIPNDQVLRRVLVSRHRSSVGLRWPSKRIAALHRLPIQLGMGCAMRLALRSDGCAQPTTSDR</sequence>
<dbReference type="SUPFAM" id="SSF63829">
    <property type="entry name" value="Calcium-dependent phosphotriesterase"/>
    <property type="match status" value="1"/>
</dbReference>
<gene>
    <name evidence="1" type="ordered locus">Veis_2030</name>
</gene>
<dbReference type="OrthoDB" id="30052at2"/>
<organism evidence="1 2">
    <name type="scientific">Verminephrobacter eiseniae (strain EF01-2)</name>
    <dbReference type="NCBI Taxonomy" id="391735"/>
    <lineage>
        <taxon>Bacteria</taxon>
        <taxon>Pseudomonadati</taxon>
        <taxon>Pseudomonadota</taxon>
        <taxon>Betaproteobacteria</taxon>
        <taxon>Burkholderiales</taxon>
        <taxon>Comamonadaceae</taxon>
        <taxon>Verminephrobacter</taxon>
    </lineage>
</organism>
<proteinExistence type="predicted"/>
<dbReference type="EMBL" id="CP000542">
    <property type="protein sequence ID" value="ABM57781.1"/>
    <property type="molecule type" value="Genomic_DNA"/>
</dbReference>